<proteinExistence type="inferred from homology"/>
<keyword evidence="7 8" id="KW-0119">Carbohydrate metabolism</keyword>
<evidence type="ECO:0000313" key="12">
    <source>
        <dbReference type="Proteomes" id="UP000269412"/>
    </source>
</evidence>
<dbReference type="OrthoDB" id="9779408at2"/>
<dbReference type="PANTHER" id="PTHR10091">
    <property type="entry name" value="ALDOSE-1-EPIMERASE"/>
    <property type="match status" value="1"/>
</dbReference>
<evidence type="ECO:0000256" key="1">
    <source>
        <dbReference type="ARBA" id="ARBA00001913"/>
    </source>
</evidence>
<gene>
    <name evidence="11" type="ORF">CLV91_1889</name>
</gene>
<feature type="binding site" evidence="10">
    <location>
        <begin position="107"/>
        <end position="108"/>
    </location>
    <ligand>
        <name>beta-D-galactose</name>
        <dbReference type="ChEBI" id="CHEBI:27667"/>
    </ligand>
</feature>
<keyword evidence="6 8" id="KW-0413">Isomerase</keyword>
<feature type="active site" description="Proton donor" evidence="9">
    <location>
        <position position="206"/>
    </location>
</feature>
<dbReference type="EMBL" id="RBIQ01000008">
    <property type="protein sequence ID" value="RKR13174.1"/>
    <property type="molecule type" value="Genomic_DNA"/>
</dbReference>
<dbReference type="GO" id="GO:0030246">
    <property type="term" value="F:carbohydrate binding"/>
    <property type="evidence" value="ECO:0007669"/>
    <property type="project" value="InterPro"/>
</dbReference>
<reference evidence="11 12" key="1">
    <citation type="submission" date="2018-10" db="EMBL/GenBank/DDBJ databases">
        <title>Genomic Encyclopedia of Archaeal and Bacterial Type Strains, Phase II (KMG-II): from individual species to whole genera.</title>
        <authorList>
            <person name="Goeker M."/>
        </authorList>
    </citation>
    <scope>NUCLEOTIDE SEQUENCE [LARGE SCALE GENOMIC DNA]</scope>
    <source>
        <strain evidence="11 12">DSM 25230</strain>
    </source>
</reference>
<feature type="active site" description="Proton acceptor" evidence="9">
    <location>
        <position position="337"/>
    </location>
</feature>
<dbReference type="InterPro" id="IPR008183">
    <property type="entry name" value="Aldose_1/G6P_1-epimerase"/>
</dbReference>
<comment type="cofactor">
    <cofactor evidence="1">
        <name>Ca(2+)</name>
        <dbReference type="ChEBI" id="CHEBI:29108"/>
    </cofactor>
</comment>
<dbReference type="Pfam" id="PF01263">
    <property type="entry name" value="Aldose_epim"/>
    <property type="match status" value="1"/>
</dbReference>
<dbReference type="UniPathway" id="UPA00242"/>
<dbReference type="PIRSF" id="PIRSF005096">
    <property type="entry name" value="GALM"/>
    <property type="match status" value="1"/>
</dbReference>
<dbReference type="AlphaFoldDB" id="A0A495E8B4"/>
<evidence type="ECO:0000256" key="7">
    <source>
        <dbReference type="ARBA" id="ARBA00023277"/>
    </source>
</evidence>
<dbReference type="NCBIfam" id="NF008277">
    <property type="entry name" value="PRK11055.1"/>
    <property type="match status" value="1"/>
</dbReference>
<evidence type="ECO:0000313" key="11">
    <source>
        <dbReference type="EMBL" id="RKR13174.1"/>
    </source>
</evidence>
<sequence>MNSIYFKGKITSIYFFLFLMVISCNSEEGAIKKEVWGNVTEKEVYLYTFKNSNGMEMKITNYGGTITSVIVPDKDGNFDDVVLGFDNLKQYLAPHPCFGATIGRFANRIKDGEFKIDGNIYSLVKNDKGNTAHGANEFDKAVWDSEIVKTEKGRGVKLHYMSSDGANGFPGNLEVYVTYTLTNDNAIEVHFEAETDKATHINLTQHSYFNLSALNDKIYDHVITIDADNYTEIDEEIVPTGVISSLIGKDWDLTKPTRIGDNIGKLNFNGYHYNYVFNKKEKELKDVITVIEPNSGRTLNVITTQPGVQFYTGNAIDDKIVGKKQMSYGPHDAFCLETQHFPDTPNHSNFPSTLIRPGKKYDETVIYKFGVVK</sequence>
<evidence type="ECO:0000256" key="9">
    <source>
        <dbReference type="PIRSR" id="PIRSR005096-1"/>
    </source>
</evidence>
<keyword evidence="12" id="KW-1185">Reference proteome</keyword>
<feature type="binding site" evidence="10">
    <location>
        <begin position="206"/>
        <end position="208"/>
    </location>
    <ligand>
        <name>beta-D-galactose</name>
        <dbReference type="ChEBI" id="CHEBI:27667"/>
    </ligand>
</feature>
<comment type="pathway">
    <text evidence="2 8">Carbohydrate metabolism; hexose metabolism.</text>
</comment>
<dbReference type="PROSITE" id="PS51257">
    <property type="entry name" value="PROKAR_LIPOPROTEIN"/>
    <property type="match status" value="1"/>
</dbReference>
<comment type="subunit">
    <text evidence="4">Monomer.</text>
</comment>
<dbReference type="InterPro" id="IPR015443">
    <property type="entry name" value="Aldose_1-epimerase"/>
</dbReference>
<dbReference type="GO" id="GO:0033499">
    <property type="term" value="P:galactose catabolic process via UDP-galactose, Leloir pathway"/>
    <property type="evidence" value="ECO:0007669"/>
    <property type="project" value="TreeGrafter"/>
</dbReference>
<evidence type="ECO:0000256" key="6">
    <source>
        <dbReference type="ARBA" id="ARBA00023235"/>
    </source>
</evidence>
<dbReference type="SUPFAM" id="SSF74650">
    <property type="entry name" value="Galactose mutarotase-like"/>
    <property type="match status" value="1"/>
</dbReference>
<evidence type="ECO:0000256" key="4">
    <source>
        <dbReference type="ARBA" id="ARBA00011245"/>
    </source>
</evidence>
<dbReference type="InterPro" id="IPR011013">
    <property type="entry name" value="Gal_mutarotase_sf_dom"/>
</dbReference>
<dbReference type="InterPro" id="IPR047215">
    <property type="entry name" value="Galactose_mutarotase-like"/>
</dbReference>
<dbReference type="Proteomes" id="UP000269412">
    <property type="component" value="Unassembled WGS sequence"/>
</dbReference>
<dbReference type="PANTHER" id="PTHR10091:SF0">
    <property type="entry name" value="GALACTOSE MUTAROTASE"/>
    <property type="match status" value="1"/>
</dbReference>
<dbReference type="GO" id="GO:0006006">
    <property type="term" value="P:glucose metabolic process"/>
    <property type="evidence" value="ECO:0007669"/>
    <property type="project" value="TreeGrafter"/>
</dbReference>
<evidence type="ECO:0000256" key="10">
    <source>
        <dbReference type="PIRSR" id="PIRSR005096-3"/>
    </source>
</evidence>
<dbReference type="InterPro" id="IPR014718">
    <property type="entry name" value="GH-type_carb-bd"/>
</dbReference>
<evidence type="ECO:0000256" key="5">
    <source>
        <dbReference type="ARBA" id="ARBA00022837"/>
    </source>
</evidence>
<evidence type="ECO:0000256" key="8">
    <source>
        <dbReference type="PIRNR" id="PIRNR005096"/>
    </source>
</evidence>
<comment type="catalytic activity">
    <reaction evidence="8">
        <text>alpha-D-glucose = beta-D-glucose</text>
        <dbReference type="Rhea" id="RHEA:10264"/>
        <dbReference type="ChEBI" id="CHEBI:15903"/>
        <dbReference type="ChEBI" id="CHEBI:17925"/>
        <dbReference type="EC" id="5.1.3.3"/>
    </reaction>
</comment>
<name>A0A495E8B4_9FLAO</name>
<protein>
    <recommendedName>
        <fullName evidence="8">Aldose 1-epimerase</fullName>
        <ecNumber evidence="8">5.1.3.3</ecNumber>
    </recommendedName>
</protein>
<dbReference type="CDD" id="cd09019">
    <property type="entry name" value="galactose_mutarotase_like"/>
    <property type="match status" value="1"/>
</dbReference>
<keyword evidence="5" id="KW-0106">Calcium</keyword>
<comment type="similarity">
    <text evidence="3 8">Belongs to the aldose epimerase family.</text>
</comment>
<dbReference type="EC" id="5.1.3.3" evidence="8"/>
<evidence type="ECO:0000256" key="3">
    <source>
        <dbReference type="ARBA" id="ARBA00006206"/>
    </source>
</evidence>
<dbReference type="GO" id="GO:0004034">
    <property type="term" value="F:aldose 1-epimerase activity"/>
    <property type="evidence" value="ECO:0007669"/>
    <property type="project" value="UniProtKB-EC"/>
</dbReference>
<organism evidence="11 12">
    <name type="scientific">Maribacter vaceletii</name>
    <dbReference type="NCBI Taxonomy" id="1206816"/>
    <lineage>
        <taxon>Bacteria</taxon>
        <taxon>Pseudomonadati</taxon>
        <taxon>Bacteroidota</taxon>
        <taxon>Flavobacteriia</taxon>
        <taxon>Flavobacteriales</taxon>
        <taxon>Flavobacteriaceae</taxon>
        <taxon>Maribacter</taxon>
    </lineage>
</organism>
<comment type="caution">
    <text evidence="11">The sequence shown here is derived from an EMBL/GenBank/DDBJ whole genome shotgun (WGS) entry which is preliminary data.</text>
</comment>
<evidence type="ECO:0000256" key="2">
    <source>
        <dbReference type="ARBA" id="ARBA00005028"/>
    </source>
</evidence>
<accession>A0A495E8B4</accession>
<dbReference type="Gene3D" id="2.70.98.10">
    <property type="match status" value="1"/>
</dbReference>
<dbReference type="RefSeq" id="WP_121066842.1">
    <property type="nucleotide sequence ID" value="NZ_RBIQ01000008.1"/>
</dbReference>